<protein>
    <recommendedName>
        <fullName evidence="3">Beta-barrel assembly machine subunit BamC</fullName>
    </recommendedName>
</protein>
<sequence>MIGFSGLIFERVTIYLQTDYLLMTMARRVTILIVAAFLGSCTRIGVTSIVAERQDYNEAINYTSTQQTMANIVRSYNRESPTFLNVSDITSSKSLGANLSGGSSNIGAMLPIGSLSSMFSANDQPIVKYTATTGYDLISQISDPISINDIFKLTSSNSPLLPLLVFSTNRFTPEFGDYFRAIAIINALDTLGAITMQQADDGVVSIKFDERGFVSKAVSDNREDANIACFNSVSSSGLARGLWAQLLSIYKQRSRNEILLFAGLTKRRETYIVTRSALGALSVSGNDHDIAFLPEIEINRIILENKQQDNCLQDFYFMGRGDLGVAELWSSYYRLMASNEPSAQAQFEFRKLAGQRALILIQTTNHPVYGAFASYERNGVWYSIRDDDRISKRNFSLLNTLLTIQAVPAAQPTPTLTSIQLRN</sequence>
<evidence type="ECO:0000313" key="2">
    <source>
        <dbReference type="Proteomes" id="UP001549119"/>
    </source>
</evidence>
<comment type="caution">
    <text evidence="1">The sequence shown here is derived from an EMBL/GenBank/DDBJ whole genome shotgun (WGS) entry which is preliminary data.</text>
</comment>
<organism evidence="1 2">
    <name type="scientific">Methylobacterium radiotolerans</name>
    <dbReference type="NCBI Taxonomy" id="31998"/>
    <lineage>
        <taxon>Bacteria</taxon>
        <taxon>Pseudomonadati</taxon>
        <taxon>Pseudomonadota</taxon>
        <taxon>Alphaproteobacteria</taxon>
        <taxon>Hyphomicrobiales</taxon>
        <taxon>Methylobacteriaceae</taxon>
        <taxon>Methylobacterium</taxon>
    </lineage>
</organism>
<name>A0ABV2NU17_9HYPH</name>
<evidence type="ECO:0008006" key="3">
    <source>
        <dbReference type="Google" id="ProtNLM"/>
    </source>
</evidence>
<keyword evidence="2" id="KW-1185">Reference proteome</keyword>
<evidence type="ECO:0000313" key="1">
    <source>
        <dbReference type="EMBL" id="MET3870024.1"/>
    </source>
</evidence>
<gene>
    <name evidence="1" type="ORF">ABIC20_007409</name>
</gene>
<dbReference type="EMBL" id="JBEPNW010000008">
    <property type="protein sequence ID" value="MET3870024.1"/>
    <property type="molecule type" value="Genomic_DNA"/>
</dbReference>
<proteinExistence type="predicted"/>
<reference evidence="1 2" key="1">
    <citation type="submission" date="2024-06" db="EMBL/GenBank/DDBJ databases">
        <title>Genomics of switchgrass bacterial isolates.</title>
        <authorList>
            <person name="Shade A."/>
        </authorList>
    </citation>
    <scope>NUCLEOTIDE SEQUENCE [LARGE SCALE GENOMIC DNA]</scope>
    <source>
        <strain evidence="1 2">PvP084</strain>
    </source>
</reference>
<dbReference type="RefSeq" id="WP_209651139.1">
    <property type="nucleotide sequence ID" value="NZ_JBEPNW010000008.1"/>
</dbReference>
<accession>A0ABV2NU17</accession>
<dbReference type="Proteomes" id="UP001549119">
    <property type="component" value="Unassembled WGS sequence"/>
</dbReference>